<evidence type="ECO:0000313" key="12">
    <source>
        <dbReference type="Proteomes" id="UP000826656"/>
    </source>
</evidence>
<name>A0ABQ7W3N8_SOLTU</name>
<dbReference type="PROSITE" id="PS01188">
    <property type="entry name" value="ELO"/>
    <property type="match status" value="1"/>
</dbReference>
<evidence type="ECO:0000256" key="5">
    <source>
        <dbReference type="ARBA" id="ARBA00022832"/>
    </source>
</evidence>
<dbReference type="Proteomes" id="UP000826656">
    <property type="component" value="Unassembled WGS sequence"/>
</dbReference>
<feature type="transmembrane region" description="Helical" evidence="10">
    <location>
        <begin position="121"/>
        <end position="145"/>
    </location>
</feature>
<feature type="transmembrane region" description="Helical" evidence="10">
    <location>
        <begin position="70"/>
        <end position="92"/>
    </location>
</feature>
<dbReference type="EMBL" id="JAIVGD010000005">
    <property type="protein sequence ID" value="KAH0774643.1"/>
    <property type="molecule type" value="Genomic_DNA"/>
</dbReference>
<keyword evidence="2" id="KW-0444">Lipid biosynthesis</keyword>
<sequence>MEDLYTSVHYWLVDHPTISQFEWKQGHTFGSSLCFLTLSISIYLSITLLSFRFSSLLPTLPTTTLHRITAVHSLVLCLVSLIMIVGCSLAVFHQMPRHDWRRWVFCFPADNNSTTLPRGPVFFWIHVCYLSKILEFVDTLLIILSRSRSRRLSFLHVYHHTMVPLLCYLGIYARQSLIHIAVMINASVHVVMYAYYFLCAIEKKPWWKKLVTDCQIIQFILGFICSPIMLYYHFTTAGCSGFGLWCVDIVFNASLLLLFLDFHSNNYGKKIRKDPHSKRERDKEEEGGTTGRAFCSARFENHHQYLGLGPR</sequence>
<evidence type="ECO:0000256" key="4">
    <source>
        <dbReference type="ARBA" id="ARBA00022692"/>
    </source>
</evidence>
<keyword evidence="4 10" id="KW-0812">Transmembrane</keyword>
<evidence type="ECO:0000313" key="11">
    <source>
        <dbReference type="EMBL" id="KAH0774643.1"/>
    </source>
</evidence>
<comment type="caution">
    <text evidence="11">The sequence shown here is derived from an EMBL/GenBank/DDBJ whole genome shotgun (WGS) entry which is preliminary data.</text>
</comment>
<protein>
    <recommendedName>
        <fullName evidence="13">Very-long-chain 3-oxoacyl-CoA synthase</fullName>
    </recommendedName>
</protein>
<evidence type="ECO:0000256" key="7">
    <source>
        <dbReference type="ARBA" id="ARBA00023098"/>
    </source>
</evidence>
<comment type="subcellular location">
    <subcellularLocation>
        <location evidence="1">Membrane</location>
        <topology evidence="1">Multi-pass membrane protein</topology>
    </subcellularLocation>
</comment>
<keyword evidence="9" id="KW-0275">Fatty acid biosynthesis</keyword>
<evidence type="ECO:0008006" key="13">
    <source>
        <dbReference type="Google" id="ProtNLM"/>
    </source>
</evidence>
<evidence type="ECO:0000256" key="9">
    <source>
        <dbReference type="ARBA" id="ARBA00023160"/>
    </source>
</evidence>
<evidence type="ECO:0000256" key="2">
    <source>
        <dbReference type="ARBA" id="ARBA00022516"/>
    </source>
</evidence>
<gene>
    <name evidence="11" type="ORF">KY290_011780</name>
</gene>
<dbReference type="PANTHER" id="PTHR11157:SF122">
    <property type="entry name" value="ELONGATION OF FATTY ACIDS PROTEIN A-LIKE"/>
    <property type="match status" value="1"/>
</dbReference>
<evidence type="ECO:0000256" key="6">
    <source>
        <dbReference type="ARBA" id="ARBA00022989"/>
    </source>
</evidence>
<feature type="transmembrane region" description="Helical" evidence="10">
    <location>
        <begin position="29"/>
        <end position="49"/>
    </location>
</feature>
<dbReference type="InterPro" id="IPR030457">
    <property type="entry name" value="ELO_CS"/>
</dbReference>
<feature type="transmembrane region" description="Helical" evidence="10">
    <location>
        <begin position="177"/>
        <end position="198"/>
    </location>
</feature>
<keyword evidence="6 10" id="KW-1133">Transmembrane helix</keyword>
<dbReference type="Pfam" id="PF01151">
    <property type="entry name" value="ELO"/>
    <property type="match status" value="1"/>
</dbReference>
<evidence type="ECO:0000256" key="3">
    <source>
        <dbReference type="ARBA" id="ARBA00022679"/>
    </source>
</evidence>
<keyword evidence="7" id="KW-0443">Lipid metabolism</keyword>
<keyword evidence="8 10" id="KW-0472">Membrane</keyword>
<keyword evidence="5" id="KW-0276">Fatty acid metabolism</keyword>
<keyword evidence="3" id="KW-0808">Transferase</keyword>
<evidence type="ECO:0000256" key="10">
    <source>
        <dbReference type="SAM" id="Phobius"/>
    </source>
</evidence>
<feature type="transmembrane region" description="Helical" evidence="10">
    <location>
        <begin position="210"/>
        <end position="230"/>
    </location>
</feature>
<evidence type="ECO:0000256" key="8">
    <source>
        <dbReference type="ARBA" id="ARBA00023136"/>
    </source>
</evidence>
<feature type="transmembrane region" description="Helical" evidence="10">
    <location>
        <begin position="152"/>
        <end position="171"/>
    </location>
</feature>
<feature type="transmembrane region" description="Helical" evidence="10">
    <location>
        <begin position="242"/>
        <end position="262"/>
    </location>
</feature>
<keyword evidence="12" id="KW-1185">Reference proteome</keyword>
<proteinExistence type="predicted"/>
<evidence type="ECO:0000256" key="1">
    <source>
        <dbReference type="ARBA" id="ARBA00004141"/>
    </source>
</evidence>
<dbReference type="InterPro" id="IPR002076">
    <property type="entry name" value="ELO_fam"/>
</dbReference>
<organism evidence="11 12">
    <name type="scientific">Solanum tuberosum</name>
    <name type="common">Potato</name>
    <dbReference type="NCBI Taxonomy" id="4113"/>
    <lineage>
        <taxon>Eukaryota</taxon>
        <taxon>Viridiplantae</taxon>
        <taxon>Streptophyta</taxon>
        <taxon>Embryophyta</taxon>
        <taxon>Tracheophyta</taxon>
        <taxon>Spermatophyta</taxon>
        <taxon>Magnoliopsida</taxon>
        <taxon>eudicotyledons</taxon>
        <taxon>Gunneridae</taxon>
        <taxon>Pentapetalae</taxon>
        <taxon>asterids</taxon>
        <taxon>lamiids</taxon>
        <taxon>Solanales</taxon>
        <taxon>Solanaceae</taxon>
        <taxon>Solanoideae</taxon>
        <taxon>Solaneae</taxon>
        <taxon>Solanum</taxon>
    </lineage>
</organism>
<dbReference type="PANTHER" id="PTHR11157">
    <property type="entry name" value="FATTY ACID ACYL TRANSFERASE-RELATED"/>
    <property type="match status" value="1"/>
</dbReference>
<accession>A0ABQ7W3N8</accession>
<reference evidence="11 12" key="1">
    <citation type="journal article" date="2021" name="bioRxiv">
        <title>Chromosome-scale and haplotype-resolved genome assembly of a tetraploid potato cultivar.</title>
        <authorList>
            <person name="Sun H."/>
            <person name="Jiao W.-B."/>
            <person name="Krause K."/>
            <person name="Campoy J.A."/>
            <person name="Goel M."/>
            <person name="Folz-Donahue K."/>
            <person name="Kukat C."/>
            <person name="Huettel B."/>
            <person name="Schneeberger K."/>
        </authorList>
    </citation>
    <scope>NUCLEOTIDE SEQUENCE [LARGE SCALE GENOMIC DNA]</scope>
    <source>
        <strain evidence="11">SolTubOtavaFocal</strain>
        <tissue evidence="11">Leaves</tissue>
    </source>
</reference>